<name>A0A6G1JLK7_9PLEO</name>
<dbReference type="OrthoDB" id="5372859at2759"/>
<dbReference type="EMBL" id="MU005570">
    <property type="protein sequence ID" value="KAF2691033.1"/>
    <property type="molecule type" value="Genomic_DNA"/>
</dbReference>
<sequence>MSQFKCRLMDASFPPELLLGTIEQLPFGDGSIITNLSKIHPRIRSILGVYQRSITSSFVRKELQHAPTDFPRAPEWQGYRWLRECVKRYDLIDDVMTMLVSDLNCCRVEKHNISVVNTGLLLLYRLDEIEPHSAKLTFVKSLPQDPLTAIYLTINHATLTARYHGTGLINQRTYGHFMDANALSLRCDIEFSFAEGCLELGPSYIHSTLLSPNSAETALLNLYHDHATHDWDMENLDGGGVKPPVTQGPQRDPARRQRSLWTVLLERLAELVECPLEEVRGRIEEGCEAKDHSLAMLGLWGKERLVSGLDMEYVDV</sequence>
<reference evidence="1" key="1">
    <citation type="journal article" date="2020" name="Stud. Mycol.">
        <title>101 Dothideomycetes genomes: a test case for predicting lifestyles and emergence of pathogens.</title>
        <authorList>
            <person name="Haridas S."/>
            <person name="Albert R."/>
            <person name="Binder M."/>
            <person name="Bloem J."/>
            <person name="Labutti K."/>
            <person name="Salamov A."/>
            <person name="Andreopoulos B."/>
            <person name="Baker S."/>
            <person name="Barry K."/>
            <person name="Bills G."/>
            <person name="Bluhm B."/>
            <person name="Cannon C."/>
            <person name="Castanera R."/>
            <person name="Culley D."/>
            <person name="Daum C."/>
            <person name="Ezra D."/>
            <person name="Gonzalez J."/>
            <person name="Henrissat B."/>
            <person name="Kuo A."/>
            <person name="Liang C."/>
            <person name="Lipzen A."/>
            <person name="Lutzoni F."/>
            <person name="Magnuson J."/>
            <person name="Mondo S."/>
            <person name="Nolan M."/>
            <person name="Ohm R."/>
            <person name="Pangilinan J."/>
            <person name="Park H.-J."/>
            <person name="Ramirez L."/>
            <person name="Alfaro M."/>
            <person name="Sun H."/>
            <person name="Tritt A."/>
            <person name="Yoshinaga Y."/>
            <person name="Zwiers L.-H."/>
            <person name="Turgeon B."/>
            <person name="Goodwin S."/>
            <person name="Spatafora J."/>
            <person name="Crous P."/>
            <person name="Grigoriev I."/>
        </authorList>
    </citation>
    <scope>NUCLEOTIDE SEQUENCE</scope>
    <source>
        <strain evidence="1">CBS 122367</strain>
    </source>
</reference>
<keyword evidence="2" id="KW-1185">Reference proteome</keyword>
<gene>
    <name evidence="1" type="ORF">K458DRAFT_438741</name>
</gene>
<evidence type="ECO:0000313" key="1">
    <source>
        <dbReference type="EMBL" id="KAF2691033.1"/>
    </source>
</evidence>
<proteinExistence type="predicted"/>
<dbReference type="AlphaFoldDB" id="A0A6G1JLK7"/>
<protein>
    <submittedName>
        <fullName evidence="1">Uncharacterized protein</fullName>
    </submittedName>
</protein>
<evidence type="ECO:0000313" key="2">
    <source>
        <dbReference type="Proteomes" id="UP000799291"/>
    </source>
</evidence>
<organism evidence="1 2">
    <name type="scientific">Lentithecium fluviatile CBS 122367</name>
    <dbReference type="NCBI Taxonomy" id="1168545"/>
    <lineage>
        <taxon>Eukaryota</taxon>
        <taxon>Fungi</taxon>
        <taxon>Dikarya</taxon>
        <taxon>Ascomycota</taxon>
        <taxon>Pezizomycotina</taxon>
        <taxon>Dothideomycetes</taxon>
        <taxon>Pleosporomycetidae</taxon>
        <taxon>Pleosporales</taxon>
        <taxon>Massarineae</taxon>
        <taxon>Lentitheciaceae</taxon>
        <taxon>Lentithecium</taxon>
    </lineage>
</organism>
<accession>A0A6G1JLK7</accession>
<dbReference type="Proteomes" id="UP000799291">
    <property type="component" value="Unassembled WGS sequence"/>
</dbReference>